<keyword evidence="4" id="KW-1185">Reference proteome</keyword>
<proteinExistence type="predicted"/>
<dbReference type="RefSeq" id="WP_355399311.1">
    <property type="nucleotide sequence ID" value="NZ_JBEXPZ010000034.1"/>
</dbReference>
<dbReference type="EMBL" id="JBEXPZ010000034">
    <property type="protein sequence ID" value="MET9847832.1"/>
    <property type="molecule type" value="Genomic_DNA"/>
</dbReference>
<evidence type="ECO:0000313" key="4">
    <source>
        <dbReference type="Proteomes" id="UP001550210"/>
    </source>
</evidence>
<accession>A0ABV2V1Y2</accession>
<organism evidence="3 4">
    <name type="scientific">Streptomyces ossamyceticus</name>
    <dbReference type="NCBI Taxonomy" id="249581"/>
    <lineage>
        <taxon>Bacteria</taxon>
        <taxon>Bacillati</taxon>
        <taxon>Actinomycetota</taxon>
        <taxon>Actinomycetes</taxon>
        <taxon>Kitasatosporales</taxon>
        <taxon>Streptomycetaceae</taxon>
        <taxon>Streptomyces</taxon>
    </lineage>
</organism>
<evidence type="ECO:0000313" key="3">
    <source>
        <dbReference type="EMBL" id="MET9847832.1"/>
    </source>
</evidence>
<name>A0ABV2V1Y2_9ACTN</name>
<comment type="caution">
    <text evidence="3">The sequence shown here is derived from an EMBL/GenBank/DDBJ whole genome shotgun (WGS) entry which is preliminary data.</text>
</comment>
<dbReference type="Proteomes" id="UP001550210">
    <property type="component" value="Unassembled WGS sequence"/>
</dbReference>
<protein>
    <recommendedName>
        <fullName evidence="5">Tail assembly chaperone</fullName>
    </recommendedName>
</protein>
<feature type="region of interest" description="Disordered" evidence="2">
    <location>
        <begin position="1"/>
        <end position="25"/>
    </location>
</feature>
<feature type="coiled-coil region" evidence="1">
    <location>
        <begin position="108"/>
        <end position="135"/>
    </location>
</feature>
<evidence type="ECO:0000256" key="2">
    <source>
        <dbReference type="SAM" id="MobiDB-lite"/>
    </source>
</evidence>
<feature type="compositionally biased region" description="Basic residues" evidence="2">
    <location>
        <begin position="7"/>
        <end position="16"/>
    </location>
</feature>
<gene>
    <name evidence="3" type="ORF">ABZZ21_25450</name>
</gene>
<evidence type="ECO:0000256" key="1">
    <source>
        <dbReference type="SAM" id="Coils"/>
    </source>
</evidence>
<reference evidence="3 4" key="1">
    <citation type="submission" date="2024-06" db="EMBL/GenBank/DDBJ databases">
        <title>The Natural Products Discovery Center: Release of the First 8490 Sequenced Strains for Exploring Actinobacteria Biosynthetic Diversity.</title>
        <authorList>
            <person name="Kalkreuter E."/>
            <person name="Kautsar S.A."/>
            <person name="Yang D."/>
            <person name="Bader C.D."/>
            <person name="Teijaro C.N."/>
            <person name="Fluegel L."/>
            <person name="Davis C.M."/>
            <person name="Simpson J.R."/>
            <person name="Lauterbach L."/>
            <person name="Steele A.D."/>
            <person name="Gui C."/>
            <person name="Meng S."/>
            <person name="Li G."/>
            <person name="Viehrig K."/>
            <person name="Ye F."/>
            <person name="Su P."/>
            <person name="Kiefer A.F."/>
            <person name="Nichols A."/>
            <person name="Cepeda A.J."/>
            <person name="Yan W."/>
            <person name="Fan B."/>
            <person name="Jiang Y."/>
            <person name="Adhikari A."/>
            <person name="Zheng C.-J."/>
            <person name="Schuster L."/>
            <person name="Cowan T.M."/>
            <person name="Smanski M.J."/>
            <person name="Chevrette M.G."/>
            <person name="De Carvalho L.P.S."/>
            <person name="Shen B."/>
        </authorList>
    </citation>
    <scope>NUCLEOTIDE SEQUENCE [LARGE SCALE GENOMIC DNA]</scope>
    <source>
        <strain evidence="3 4">NPDC006434</strain>
    </source>
</reference>
<keyword evidence="1" id="KW-0175">Coiled coil</keyword>
<sequence length="202" mass="22178">MSTPAPRSHRRPRVPAHRAAAPREPIDWAKVGRRSVRRRARGMTHPEAAAALEDAELQQHMVRDHEDLAGDERGPAEVAEWTRIVQLLADTGGVYDPDTDAVVQDELAADAERERDRQLEDEQRLQEEKAEAARRVALAPDVLRHALLRTLARTGLLDGLSEDERAAVNRLPETDPAAALAFNALLARAHETGTGLRPGAAS</sequence>
<evidence type="ECO:0008006" key="5">
    <source>
        <dbReference type="Google" id="ProtNLM"/>
    </source>
</evidence>